<dbReference type="Pfam" id="PF00067">
    <property type="entry name" value="p450"/>
    <property type="match status" value="1"/>
</dbReference>
<keyword evidence="7 13" id="KW-1133">Transmembrane helix</keyword>
<comment type="cofactor">
    <cofactor evidence="1 11">
        <name>heme</name>
        <dbReference type="ChEBI" id="CHEBI:30413"/>
    </cofactor>
</comment>
<dbReference type="HOGENOM" id="CLU_001570_4_0_1"/>
<evidence type="ECO:0000256" key="1">
    <source>
        <dbReference type="ARBA" id="ARBA00001971"/>
    </source>
</evidence>
<feature type="transmembrane region" description="Helical" evidence="13">
    <location>
        <begin position="6"/>
        <end position="26"/>
    </location>
</feature>
<dbReference type="AlphaFoldDB" id="A9SLQ9"/>
<sequence length="519" mass="57990">MEFNQLVSVAAVVVVLGASLVFLRLFTKKKLNLPPSPKGRMPIIGHLHLMDDNEAAHRTFARISEQNGPLTMIYMGNKPTLLVSTAAMAEQVLKHNDQAFASRPFITAGKTLGFDFKSIVFAPFGNYYRRLRRIYTVELLSPKRVALSQVLRQHEIKHVINSVLAENQAEGRVNMTSILQEMGIDNLVRMIFAKPHMGATECLTKEEMATLKSVVKEAVNLAGVIYVGDFIPLLDIYDFTGYKKKTNKLAAKMLDIATQLIEKHKSDAGTGVDNDKLNLVDILLSQKGEDQLPPHAMAGILFDFIIAGSDTTSVSIEWAIAELLHYPHYLKRAQEEIDQVVGKERLVTEQDIKHMPFLQAVVKELFRLHPAAPLGIPHCNMEETKLAGYDIPAKTTVMMNLWAIGRDPAHWDDALEFKPERFLNKDITLMGRDFHLIPFSVGRRQCPGAGLGLAVVQLAVASLLHGFEWSTYNQKPEEIDMREKPGLVTPRKSDLIVTAVPRLPLHVYQGDKNGVQNGH</sequence>
<dbReference type="Gramene" id="Pp3c12_8440V3.2">
    <property type="protein sequence ID" value="Pp3c12_8440V3.2"/>
    <property type="gene ID" value="Pp3c12_8440"/>
</dbReference>
<dbReference type="eggNOG" id="KOG0156">
    <property type="taxonomic scope" value="Eukaryota"/>
</dbReference>
<evidence type="ECO:0000256" key="11">
    <source>
        <dbReference type="PIRSR" id="PIRSR602401-1"/>
    </source>
</evidence>
<evidence type="ECO:0008006" key="17">
    <source>
        <dbReference type="Google" id="ProtNLM"/>
    </source>
</evidence>
<dbReference type="Proteomes" id="UP000006727">
    <property type="component" value="Chromosome 12"/>
</dbReference>
<keyword evidence="9 11" id="KW-0408">Iron</keyword>
<dbReference type="GO" id="GO:0020037">
    <property type="term" value="F:heme binding"/>
    <property type="evidence" value="ECO:0007669"/>
    <property type="project" value="InterPro"/>
</dbReference>
<keyword evidence="10 13" id="KW-0472">Membrane</keyword>
<dbReference type="InterPro" id="IPR036396">
    <property type="entry name" value="Cyt_P450_sf"/>
</dbReference>
<dbReference type="OrthoDB" id="1055148at2759"/>
<dbReference type="SMR" id="A9SLQ9"/>
<dbReference type="InterPro" id="IPR001128">
    <property type="entry name" value="Cyt_P450"/>
</dbReference>
<dbReference type="PANTHER" id="PTHR47944">
    <property type="entry name" value="CYTOCHROME P450 98A9"/>
    <property type="match status" value="1"/>
</dbReference>
<dbReference type="Gramene" id="Pp3c12_8440V3.1">
    <property type="protein sequence ID" value="Pp3c12_8440V3.1"/>
    <property type="gene ID" value="Pp3c12_8440"/>
</dbReference>
<dbReference type="GO" id="GO:0005506">
    <property type="term" value="F:iron ion binding"/>
    <property type="evidence" value="ECO:0007669"/>
    <property type="project" value="InterPro"/>
</dbReference>
<evidence type="ECO:0000256" key="2">
    <source>
        <dbReference type="ARBA" id="ARBA00004167"/>
    </source>
</evidence>
<evidence type="ECO:0000256" key="4">
    <source>
        <dbReference type="ARBA" id="ARBA00022617"/>
    </source>
</evidence>
<dbReference type="STRING" id="3218.A9SLQ9"/>
<gene>
    <name evidence="15" type="primary">LOC112289701</name>
    <name evidence="14" type="ORF">PHYPA_015980</name>
</gene>
<dbReference type="GeneID" id="112289701"/>
<dbReference type="EnsemblPlants" id="Pp3c12_8440V3.2">
    <property type="protein sequence ID" value="Pp3c12_8440V3.2"/>
    <property type="gene ID" value="Pp3c12_8440"/>
</dbReference>
<dbReference type="PRINTS" id="PR00463">
    <property type="entry name" value="EP450I"/>
</dbReference>
<evidence type="ECO:0000256" key="8">
    <source>
        <dbReference type="ARBA" id="ARBA00023002"/>
    </source>
</evidence>
<reference evidence="15" key="3">
    <citation type="submission" date="2020-12" db="UniProtKB">
        <authorList>
            <consortium name="EnsemblPlants"/>
        </authorList>
    </citation>
    <scope>IDENTIFICATION</scope>
</reference>
<dbReference type="PROSITE" id="PS00086">
    <property type="entry name" value="CYTOCHROME_P450"/>
    <property type="match status" value="1"/>
</dbReference>
<dbReference type="GO" id="GO:0004497">
    <property type="term" value="F:monooxygenase activity"/>
    <property type="evidence" value="ECO:0000318"/>
    <property type="project" value="GO_Central"/>
</dbReference>
<keyword evidence="6 11" id="KW-0479">Metal-binding</keyword>
<dbReference type="CDD" id="cd20618">
    <property type="entry name" value="CYP71_clan"/>
    <property type="match status" value="1"/>
</dbReference>
<evidence type="ECO:0000313" key="16">
    <source>
        <dbReference type="Proteomes" id="UP000006727"/>
    </source>
</evidence>
<keyword evidence="16" id="KW-1185">Reference proteome</keyword>
<dbReference type="EnsemblPlants" id="Pp3c12_8440V3.1">
    <property type="protein sequence ID" value="Pp3c12_8440V3.1"/>
    <property type="gene ID" value="Pp3c12_8440"/>
</dbReference>
<evidence type="ECO:0000256" key="12">
    <source>
        <dbReference type="RuleBase" id="RU000461"/>
    </source>
</evidence>
<evidence type="ECO:0000256" key="6">
    <source>
        <dbReference type="ARBA" id="ARBA00022723"/>
    </source>
</evidence>
<dbReference type="PANTHER" id="PTHR47944:SF4">
    <property type="entry name" value="OS09G0441700 PROTEIN"/>
    <property type="match status" value="1"/>
</dbReference>
<comment type="subcellular location">
    <subcellularLocation>
        <location evidence="2">Membrane</location>
        <topology evidence="2">Single-pass membrane protein</topology>
    </subcellularLocation>
</comment>
<comment type="similarity">
    <text evidence="3 12">Belongs to the cytochrome P450 family.</text>
</comment>
<accession>A9SLQ9</accession>
<keyword evidence="4 11" id="KW-0349">Heme</keyword>
<evidence type="ECO:0000256" key="9">
    <source>
        <dbReference type="ARBA" id="ARBA00023004"/>
    </source>
</evidence>
<reference evidence="14 16" key="2">
    <citation type="journal article" date="2018" name="Plant J.">
        <title>The Physcomitrella patens chromosome-scale assembly reveals moss genome structure and evolution.</title>
        <authorList>
            <person name="Lang D."/>
            <person name="Ullrich K.K."/>
            <person name="Murat F."/>
            <person name="Fuchs J."/>
            <person name="Jenkins J."/>
            <person name="Haas F.B."/>
            <person name="Piednoel M."/>
            <person name="Gundlach H."/>
            <person name="Van Bel M."/>
            <person name="Meyberg R."/>
            <person name="Vives C."/>
            <person name="Morata J."/>
            <person name="Symeonidi A."/>
            <person name="Hiss M."/>
            <person name="Muchero W."/>
            <person name="Kamisugi Y."/>
            <person name="Saleh O."/>
            <person name="Blanc G."/>
            <person name="Decker E.L."/>
            <person name="van Gessel N."/>
            <person name="Grimwood J."/>
            <person name="Hayes R.D."/>
            <person name="Graham S.W."/>
            <person name="Gunter L.E."/>
            <person name="McDaniel S.F."/>
            <person name="Hoernstein S.N.W."/>
            <person name="Larsson A."/>
            <person name="Li F.W."/>
            <person name="Perroud P.F."/>
            <person name="Phillips J."/>
            <person name="Ranjan P."/>
            <person name="Rokshar D.S."/>
            <person name="Rothfels C.J."/>
            <person name="Schneider L."/>
            <person name="Shu S."/>
            <person name="Stevenson D.W."/>
            <person name="Thummler F."/>
            <person name="Tillich M."/>
            <person name="Villarreal Aguilar J.C."/>
            <person name="Widiez T."/>
            <person name="Wong G.K."/>
            <person name="Wymore A."/>
            <person name="Zhang Y."/>
            <person name="Zimmer A.D."/>
            <person name="Quatrano R.S."/>
            <person name="Mayer K.F.X."/>
            <person name="Goodstein D."/>
            <person name="Casacuberta J.M."/>
            <person name="Vandepoele K."/>
            <person name="Reski R."/>
            <person name="Cuming A.C."/>
            <person name="Tuskan G.A."/>
            <person name="Maumus F."/>
            <person name="Salse J."/>
            <person name="Schmutz J."/>
            <person name="Rensing S.A."/>
        </authorList>
    </citation>
    <scope>NUCLEOTIDE SEQUENCE [LARGE SCALE GENOMIC DNA]</scope>
    <source>
        <strain evidence="15 16">cv. Gransden 2004</strain>
    </source>
</reference>
<dbReference type="EMBL" id="ABEU02000012">
    <property type="protein sequence ID" value="PNR43599.1"/>
    <property type="molecule type" value="Genomic_DNA"/>
</dbReference>
<dbReference type="GO" id="GO:0016705">
    <property type="term" value="F:oxidoreductase activity, acting on paired donors, with incorporation or reduction of molecular oxygen"/>
    <property type="evidence" value="ECO:0007669"/>
    <property type="project" value="InterPro"/>
</dbReference>
<dbReference type="GO" id="GO:0016020">
    <property type="term" value="C:membrane"/>
    <property type="evidence" value="ECO:0007669"/>
    <property type="project" value="UniProtKB-SubCell"/>
</dbReference>
<keyword evidence="12" id="KW-0503">Monooxygenase</keyword>
<keyword evidence="8 12" id="KW-0560">Oxidoreductase</keyword>
<dbReference type="InterPro" id="IPR017972">
    <property type="entry name" value="Cyt_P450_CS"/>
</dbReference>
<dbReference type="PaxDb" id="3218-PP1S91_192V6.1"/>
<evidence type="ECO:0000256" key="3">
    <source>
        <dbReference type="ARBA" id="ARBA00010617"/>
    </source>
</evidence>
<dbReference type="GO" id="GO:0044550">
    <property type="term" value="P:secondary metabolite biosynthetic process"/>
    <property type="evidence" value="ECO:0007669"/>
    <property type="project" value="UniProtKB-ARBA"/>
</dbReference>
<dbReference type="InterPro" id="IPR002401">
    <property type="entry name" value="Cyt_P450_E_grp-I"/>
</dbReference>
<dbReference type="Gene3D" id="1.10.630.10">
    <property type="entry name" value="Cytochrome P450"/>
    <property type="match status" value="1"/>
</dbReference>
<organism evidence="14">
    <name type="scientific">Physcomitrium patens</name>
    <name type="common">Spreading-leaved earth moss</name>
    <name type="synonym">Physcomitrella patens</name>
    <dbReference type="NCBI Taxonomy" id="3218"/>
    <lineage>
        <taxon>Eukaryota</taxon>
        <taxon>Viridiplantae</taxon>
        <taxon>Streptophyta</taxon>
        <taxon>Embryophyta</taxon>
        <taxon>Bryophyta</taxon>
        <taxon>Bryophytina</taxon>
        <taxon>Bryopsida</taxon>
        <taxon>Funariidae</taxon>
        <taxon>Funariales</taxon>
        <taxon>Funariaceae</taxon>
        <taxon>Physcomitrium</taxon>
    </lineage>
</organism>
<dbReference type="SUPFAM" id="SSF48264">
    <property type="entry name" value="Cytochrome P450"/>
    <property type="match status" value="1"/>
</dbReference>
<name>A9SLQ9_PHYPA</name>
<dbReference type="PRINTS" id="PR00385">
    <property type="entry name" value="P450"/>
</dbReference>
<keyword evidence="5 13" id="KW-0812">Transmembrane</keyword>
<dbReference type="RefSeq" id="XP_024390936.1">
    <property type="nucleotide sequence ID" value="XM_024535168.2"/>
</dbReference>
<dbReference type="FunFam" id="1.10.630.10:FF:000097">
    <property type="entry name" value="Cytochrome P-450 19"/>
    <property type="match status" value="1"/>
</dbReference>
<evidence type="ECO:0000256" key="5">
    <source>
        <dbReference type="ARBA" id="ARBA00022692"/>
    </source>
</evidence>
<evidence type="ECO:0000256" key="10">
    <source>
        <dbReference type="ARBA" id="ARBA00023136"/>
    </source>
</evidence>
<dbReference type="OMA" id="HMGATEC"/>
<proteinExistence type="inferred from homology"/>
<feature type="binding site" description="axial binding residue" evidence="11">
    <location>
        <position position="446"/>
    </location>
    <ligand>
        <name>heme</name>
        <dbReference type="ChEBI" id="CHEBI:30413"/>
    </ligand>
    <ligandPart>
        <name>Fe</name>
        <dbReference type="ChEBI" id="CHEBI:18248"/>
    </ligandPart>
</feature>
<reference evidence="14 16" key="1">
    <citation type="journal article" date="2008" name="Science">
        <title>The Physcomitrella genome reveals evolutionary insights into the conquest of land by plants.</title>
        <authorList>
            <person name="Rensing S."/>
            <person name="Lang D."/>
            <person name="Zimmer A."/>
            <person name="Terry A."/>
            <person name="Salamov A."/>
            <person name="Shapiro H."/>
            <person name="Nishiyama T."/>
            <person name="Perroud P.-F."/>
            <person name="Lindquist E."/>
            <person name="Kamisugi Y."/>
            <person name="Tanahashi T."/>
            <person name="Sakakibara K."/>
            <person name="Fujita T."/>
            <person name="Oishi K."/>
            <person name="Shin-I T."/>
            <person name="Kuroki Y."/>
            <person name="Toyoda A."/>
            <person name="Suzuki Y."/>
            <person name="Hashimoto A."/>
            <person name="Yamaguchi K."/>
            <person name="Sugano A."/>
            <person name="Kohara Y."/>
            <person name="Fujiyama A."/>
            <person name="Anterola A."/>
            <person name="Aoki S."/>
            <person name="Ashton N."/>
            <person name="Barbazuk W.B."/>
            <person name="Barker E."/>
            <person name="Bennetzen J."/>
            <person name="Bezanilla M."/>
            <person name="Blankenship R."/>
            <person name="Cho S.H."/>
            <person name="Dutcher S."/>
            <person name="Estelle M."/>
            <person name="Fawcett J.A."/>
            <person name="Gundlach H."/>
            <person name="Hanada K."/>
            <person name="Heyl A."/>
            <person name="Hicks K.A."/>
            <person name="Hugh J."/>
            <person name="Lohr M."/>
            <person name="Mayer K."/>
            <person name="Melkozernov A."/>
            <person name="Murata T."/>
            <person name="Nelson D."/>
            <person name="Pils B."/>
            <person name="Prigge M."/>
            <person name="Reiss B."/>
            <person name="Renner T."/>
            <person name="Rombauts S."/>
            <person name="Rushton P."/>
            <person name="Sanderfoot A."/>
            <person name="Schween G."/>
            <person name="Shiu S.-H."/>
            <person name="Stueber K."/>
            <person name="Theodoulou F.L."/>
            <person name="Tu H."/>
            <person name="Van de Peer Y."/>
            <person name="Verrier P.J."/>
            <person name="Waters E."/>
            <person name="Wood A."/>
            <person name="Yang L."/>
            <person name="Cove D."/>
            <person name="Cuming A."/>
            <person name="Hasebe M."/>
            <person name="Lucas S."/>
            <person name="Mishler D.B."/>
            <person name="Reski R."/>
            <person name="Grigoriev I."/>
            <person name="Quatrano R.S."/>
            <person name="Boore J.L."/>
        </authorList>
    </citation>
    <scope>NUCLEOTIDE SEQUENCE [LARGE SCALE GENOMIC DNA]</scope>
    <source>
        <strain evidence="15 16">cv. Gransden 2004</strain>
    </source>
</reference>
<evidence type="ECO:0000256" key="13">
    <source>
        <dbReference type="SAM" id="Phobius"/>
    </source>
</evidence>
<protein>
    <recommendedName>
        <fullName evidence="17">Cytochrome P450</fullName>
    </recommendedName>
</protein>
<evidence type="ECO:0000313" key="14">
    <source>
        <dbReference type="EMBL" id="PNR43599.1"/>
    </source>
</evidence>
<evidence type="ECO:0000256" key="7">
    <source>
        <dbReference type="ARBA" id="ARBA00022989"/>
    </source>
</evidence>
<evidence type="ECO:0000313" key="15">
    <source>
        <dbReference type="EnsemblPlants" id="Pp3c12_8440V3.1"/>
    </source>
</evidence>